<dbReference type="InterPro" id="IPR011701">
    <property type="entry name" value="MFS"/>
</dbReference>
<dbReference type="SUPFAM" id="SSF103473">
    <property type="entry name" value="MFS general substrate transporter"/>
    <property type="match status" value="1"/>
</dbReference>
<dbReference type="Pfam" id="PF07690">
    <property type="entry name" value="MFS_1"/>
    <property type="match status" value="1"/>
</dbReference>
<evidence type="ECO:0000256" key="1">
    <source>
        <dbReference type="ARBA" id="ARBA00004141"/>
    </source>
</evidence>
<evidence type="ECO:0000256" key="4">
    <source>
        <dbReference type="ARBA" id="ARBA00022989"/>
    </source>
</evidence>
<evidence type="ECO:0000256" key="3">
    <source>
        <dbReference type="ARBA" id="ARBA00022692"/>
    </source>
</evidence>
<feature type="transmembrane region" description="Helical" evidence="6">
    <location>
        <begin position="298"/>
        <end position="314"/>
    </location>
</feature>
<dbReference type="PANTHER" id="PTHR23505:SF79">
    <property type="entry name" value="PROTEIN SPINSTER"/>
    <property type="match status" value="1"/>
</dbReference>
<evidence type="ECO:0000256" key="6">
    <source>
        <dbReference type="SAM" id="Phobius"/>
    </source>
</evidence>
<name>A0A7W5H3U3_9PORP</name>
<dbReference type="PANTHER" id="PTHR23505">
    <property type="entry name" value="SPINSTER"/>
    <property type="match status" value="1"/>
</dbReference>
<feature type="transmembrane region" description="Helical" evidence="6">
    <location>
        <begin position="227"/>
        <end position="248"/>
    </location>
</feature>
<keyword evidence="9" id="KW-1185">Reference proteome</keyword>
<feature type="transmembrane region" description="Helical" evidence="6">
    <location>
        <begin position="49"/>
        <end position="70"/>
    </location>
</feature>
<dbReference type="PROSITE" id="PS50850">
    <property type="entry name" value="MFS"/>
    <property type="match status" value="1"/>
</dbReference>
<sequence>MKNHLTSSYAWYIVGMLWVIAMLNYLDRVMLTTMHDSLVASIPMDNKQFGALTSAFLWVYGISSPLGGFLADKFSRKKIILFSLFVWTLVSLGMGYVHTYSELLFLRSIMGIGEAFYIPAALALIVDYHKQSTRSLATGIHMSGLYTGYILGGLGGFIAQYFGWRYGYHFLGIFGVIYIILMAFFLHDFSGTTQKKTHEAEVPSVEPPQNSIRFLSSFGSLIKNPSFLLLVSYFSLLGVAFWVITGWLPLFLEEHFKLSVGVAGISATLYIQIASFAGILIGGTLSDHWIKRSIKGRIYLPVIGFVLATPALFVTATTNIFVLAIVGLSIFGVARGFSDSNLMPILCQVIDDRLRATGYGILNFLSTICGGTMIYIAGFLKDAHVDLSVVFIIASGCLLLASASLYFVKPRTQE</sequence>
<feature type="transmembrane region" description="Helical" evidence="6">
    <location>
        <begin position="168"/>
        <end position="186"/>
    </location>
</feature>
<evidence type="ECO:0000313" key="8">
    <source>
        <dbReference type="EMBL" id="MBB3188702.1"/>
    </source>
</evidence>
<dbReference type="RefSeq" id="WP_183414430.1">
    <property type="nucleotide sequence ID" value="NZ_JACHYB010000002.1"/>
</dbReference>
<evidence type="ECO:0000313" key="9">
    <source>
        <dbReference type="Proteomes" id="UP000544222"/>
    </source>
</evidence>
<feature type="transmembrane region" description="Helical" evidence="6">
    <location>
        <begin position="260"/>
        <end position="286"/>
    </location>
</feature>
<evidence type="ECO:0000256" key="2">
    <source>
        <dbReference type="ARBA" id="ARBA00022448"/>
    </source>
</evidence>
<dbReference type="Proteomes" id="UP000544222">
    <property type="component" value="Unassembled WGS sequence"/>
</dbReference>
<feature type="transmembrane region" description="Helical" evidence="6">
    <location>
        <begin position="104"/>
        <end position="126"/>
    </location>
</feature>
<dbReference type="EMBL" id="JACHYB010000002">
    <property type="protein sequence ID" value="MBB3188702.1"/>
    <property type="molecule type" value="Genomic_DNA"/>
</dbReference>
<dbReference type="GO" id="GO:0022857">
    <property type="term" value="F:transmembrane transporter activity"/>
    <property type="evidence" value="ECO:0007669"/>
    <property type="project" value="InterPro"/>
</dbReference>
<comment type="subcellular location">
    <subcellularLocation>
        <location evidence="1">Membrane</location>
        <topology evidence="1">Multi-pass membrane protein</topology>
    </subcellularLocation>
</comment>
<keyword evidence="2" id="KW-0813">Transport</keyword>
<dbReference type="AlphaFoldDB" id="A0A7W5H3U3"/>
<reference evidence="8 9" key="1">
    <citation type="submission" date="2020-08" db="EMBL/GenBank/DDBJ databases">
        <title>Genomic Encyclopedia of Type Strains, Phase IV (KMG-IV): sequencing the most valuable type-strain genomes for metagenomic binning, comparative biology and taxonomic classification.</title>
        <authorList>
            <person name="Goeker M."/>
        </authorList>
    </citation>
    <scope>NUCLEOTIDE SEQUENCE [LARGE SCALE GENOMIC DNA]</scope>
    <source>
        <strain evidence="8 9">DSM 27471</strain>
    </source>
</reference>
<feature type="transmembrane region" description="Helical" evidence="6">
    <location>
        <begin position="79"/>
        <end position="98"/>
    </location>
</feature>
<gene>
    <name evidence="8" type="ORF">FHX64_002900</name>
</gene>
<comment type="caution">
    <text evidence="8">The sequence shown here is derived from an EMBL/GenBank/DDBJ whole genome shotgun (WGS) entry which is preliminary data.</text>
</comment>
<feature type="transmembrane region" description="Helical" evidence="6">
    <location>
        <begin position="9"/>
        <end position="26"/>
    </location>
</feature>
<keyword evidence="4 6" id="KW-1133">Transmembrane helix</keyword>
<accession>A0A7W5H3U3</accession>
<dbReference type="InterPro" id="IPR020846">
    <property type="entry name" value="MFS_dom"/>
</dbReference>
<organism evidence="8 9">
    <name type="scientific">Microbacter margulisiae</name>
    <dbReference type="NCBI Taxonomy" id="1350067"/>
    <lineage>
        <taxon>Bacteria</taxon>
        <taxon>Pseudomonadati</taxon>
        <taxon>Bacteroidota</taxon>
        <taxon>Bacteroidia</taxon>
        <taxon>Bacteroidales</taxon>
        <taxon>Porphyromonadaceae</taxon>
        <taxon>Microbacter</taxon>
    </lineage>
</organism>
<proteinExistence type="predicted"/>
<protein>
    <submittedName>
        <fullName evidence="8">MFS family permease</fullName>
    </submittedName>
</protein>
<feature type="transmembrane region" description="Helical" evidence="6">
    <location>
        <begin position="389"/>
        <end position="408"/>
    </location>
</feature>
<dbReference type="Gene3D" id="1.20.1250.20">
    <property type="entry name" value="MFS general substrate transporter like domains"/>
    <property type="match status" value="2"/>
</dbReference>
<feature type="transmembrane region" description="Helical" evidence="6">
    <location>
        <begin position="359"/>
        <end position="377"/>
    </location>
</feature>
<keyword evidence="3 6" id="KW-0812">Transmembrane</keyword>
<keyword evidence="5 6" id="KW-0472">Membrane</keyword>
<feature type="transmembrane region" description="Helical" evidence="6">
    <location>
        <begin position="320"/>
        <end position="338"/>
    </location>
</feature>
<evidence type="ECO:0000259" key="7">
    <source>
        <dbReference type="PROSITE" id="PS50850"/>
    </source>
</evidence>
<dbReference type="GO" id="GO:0016020">
    <property type="term" value="C:membrane"/>
    <property type="evidence" value="ECO:0007669"/>
    <property type="project" value="UniProtKB-SubCell"/>
</dbReference>
<dbReference type="InterPro" id="IPR044770">
    <property type="entry name" value="MFS_spinster-like"/>
</dbReference>
<dbReference type="InterPro" id="IPR036259">
    <property type="entry name" value="MFS_trans_sf"/>
</dbReference>
<feature type="domain" description="Major facilitator superfamily (MFS) profile" evidence="7">
    <location>
        <begin position="13"/>
        <end position="413"/>
    </location>
</feature>
<feature type="transmembrane region" description="Helical" evidence="6">
    <location>
        <begin position="138"/>
        <end position="162"/>
    </location>
</feature>
<evidence type="ECO:0000256" key="5">
    <source>
        <dbReference type="ARBA" id="ARBA00023136"/>
    </source>
</evidence>